<protein>
    <recommendedName>
        <fullName evidence="3">Conjugative transfer protein 345</fullName>
    </recommendedName>
</protein>
<organism evidence="1 2">
    <name type="scientific">Marinomonas algarum</name>
    <dbReference type="NCBI Taxonomy" id="2883105"/>
    <lineage>
        <taxon>Bacteria</taxon>
        <taxon>Pseudomonadati</taxon>
        <taxon>Pseudomonadota</taxon>
        <taxon>Gammaproteobacteria</taxon>
        <taxon>Oceanospirillales</taxon>
        <taxon>Oceanospirillaceae</taxon>
        <taxon>Marinomonas</taxon>
    </lineage>
</organism>
<evidence type="ECO:0008006" key="3">
    <source>
        <dbReference type="Google" id="ProtNLM"/>
    </source>
</evidence>
<evidence type="ECO:0000313" key="1">
    <source>
        <dbReference type="EMBL" id="MCB5162651.1"/>
    </source>
</evidence>
<keyword evidence="2" id="KW-1185">Reference proteome</keyword>
<accession>A0A9X1IQI2</accession>
<name>A0A9X1IQI2_9GAMM</name>
<dbReference type="RefSeq" id="WP_226754997.1">
    <property type="nucleotide sequence ID" value="NZ_JAJATW010000019.1"/>
</dbReference>
<reference evidence="1" key="1">
    <citation type="submission" date="2021-10" db="EMBL/GenBank/DDBJ databases">
        <title>Marinomonas pontica sp. nov., isolated from the Black Sea.</title>
        <authorList>
            <person name="Zhao L.-H."/>
            <person name="Xue J.-H."/>
        </authorList>
    </citation>
    <scope>NUCLEOTIDE SEQUENCE</scope>
    <source>
        <strain evidence="1">E8</strain>
    </source>
</reference>
<comment type="caution">
    <text evidence="1">The sequence shown here is derived from an EMBL/GenBank/DDBJ whole genome shotgun (WGS) entry which is preliminary data.</text>
</comment>
<sequence length="99" mass="10561">MDFKSILLAAFLGGGVGAASIYFALENKNEAPQVPSIAVVDFAKMAMQYPDGATPEQVEDMMSRTKIAIDKLKDAGYIVLDSGAVVAAPEDSYLPEDLF</sequence>
<gene>
    <name evidence="1" type="ORF">LG368_12175</name>
</gene>
<evidence type="ECO:0000313" key="2">
    <source>
        <dbReference type="Proteomes" id="UP001139095"/>
    </source>
</evidence>
<proteinExistence type="predicted"/>
<dbReference type="Proteomes" id="UP001139095">
    <property type="component" value="Unassembled WGS sequence"/>
</dbReference>
<dbReference type="AlphaFoldDB" id="A0A9X1IQI2"/>
<dbReference type="EMBL" id="JAJATW010000019">
    <property type="protein sequence ID" value="MCB5162651.1"/>
    <property type="molecule type" value="Genomic_DNA"/>
</dbReference>